<dbReference type="VEuPathDB" id="FungiDB:HpaG806687"/>
<protein>
    <submittedName>
        <fullName evidence="2">Uncharacterized protein</fullName>
    </submittedName>
</protein>
<dbReference type="EnsemblProtists" id="HpaT806687">
    <property type="protein sequence ID" value="HpaP806687"/>
    <property type="gene ID" value="HpaG806687"/>
</dbReference>
<dbReference type="EMBL" id="JH598337">
    <property type="status" value="NOT_ANNOTATED_CDS"/>
    <property type="molecule type" value="Genomic_DNA"/>
</dbReference>
<dbReference type="InParanoid" id="M4BJV6"/>
<name>M4BJV6_HYAAE</name>
<evidence type="ECO:0000256" key="1">
    <source>
        <dbReference type="SAM" id="MobiDB-lite"/>
    </source>
</evidence>
<feature type="region of interest" description="Disordered" evidence="1">
    <location>
        <begin position="1"/>
        <end position="28"/>
    </location>
</feature>
<reference evidence="2" key="2">
    <citation type="submission" date="2015-06" db="UniProtKB">
        <authorList>
            <consortium name="EnsemblProtists"/>
        </authorList>
    </citation>
    <scope>IDENTIFICATION</scope>
    <source>
        <strain evidence="2">Emoy2</strain>
    </source>
</reference>
<reference evidence="3" key="1">
    <citation type="journal article" date="2010" name="Science">
        <title>Signatures of adaptation to obligate biotrophy in the Hyaloperonospora arabidopsidis genome.</title>
        <authorList>
            <person name="Baxter L."/>
            <person name="Tripathy S."/>
            <person name="Ishaque N."/>
            <person name="Boot N."/>
            <person name="Cabral A."/>
            <person name="Kemen E."/>
            <person name="Thines M."/>
            <person name="Ah-Fong A."/>
            <person name="Anderson R."/>
            <person name="Badejoko W."/>
            <person name="Bittner-Eddy P."/>
            <person name="Boore J.L."/>
            <person name="Chibucos M.C."/>
            <person name="Coates M."/>
            <person name="Dehal P."/>
            <person name="Delehaunty K."/>
            <person name="Dong S."/>
            <person name="Downton P."/>
            <person name="Dumas B."/>
            <person name="Fabro G."/>
            <person name="Fronick C."/>
            <person name="Fuerstenberg S.I."/>
            <person name="Fulton L."/>
            <person name="Gaulin E."/>
            <person name="Govers F."/>
            <person name="Hughes L."/>
            <person name="Humphray S."/>
            <person name="Jiang R.H."/>
            <person name="Judelson H."/>
            <person name="Kamoun S."/>
            <person name="Kyung K."/>
            <person name="Meijer H."/>
            <person name="Minx P."/>
            <person name="Morris P."/>
            <person name="Nelson J."/>
            <person name="Phuntumart V."/>
            <person name="Qutob D."/>
            <person name="Rehmany A."/>
            <person name="Rougon-Cardoso A."/>
            <person name="Ryden P."/>
            <person name="Torto-Alalibo T."/>
            <person name="Studholme D."/>
            <person name="Wang Y."/>
            <person name="Win J."/>
            <person name="Wood J."/>
            <person name="Clifton S.W."/>
            <person name="Rogers J."/>
            <person name="Van den Ackerveken G."/>
            <person name="Jones J.D."/>
            <person name="McDowell J.M."/>
            <person name="Beynon J."/>
            <person name="Tyler B.M."/>
        </authorList>
    </citation>
    <scope>NUCLEOTIDE SEQUENCE [LARGE SCALE GENOMIC DNA]</scope>
    <source>
        <strain evidence="3">Emoy2</strain>
    </source>
</reference>
<dbReference type="AlphaFoldDB" id="M4BJV6"/>
<accession>M4BJV6</accession>
<evidence type="ECO:0000313" key="2">
    <source>
        <dbReference type="EnsemblProtists" id="HpaP806687"/>
    </source>
</evidence>
<feature type="compositionally biased region" description="Polar residues" evidence="1">
    <location>
        <begin position="9"/>
        <end position="24"/>
    </location>
</feature>
<proteinExistence type="predicted"/>
<dbReference type="HOGENOM" id="CLU_3054459_0_0_1"/>
<organism evidence="2 3">
    <name type="scientific">Hyaloperonospora arabidopsidis (strain Emoy2)</name>
    <name type="common">Downy mildew agent</name>
    <name type="synonym">Peronospora arabidopsidis</name>
    <dbReference type="NCBI Taxonomy" id="559515"/>
    <lineage>
        <taxon>Eukaryota</taxon>
        <taxon>Sar</taxon>
        <taxon>Stramenopiles</taxon>
        <taxon>Oomycota</taxon>
        <taxon>Peronosporomycetes</taxon>
        <taxon>Peronosporales</taxon>
        <taxon>Peronosporaceae</taxon>
        <taxon>Hyaloperonospora</taxon>
    </lineage>
</organism>
<sequence>MLLNRRALGTQTKDILSSSKSTSPADKRMGTPLMGGIWIPRDCWIILSCNDFPS</sequence>
<dbReference type="Proteomes" id="UP000011713">
    <property type="component" value="Unassembled WGS sequence"/>
</dbReference>
<keyword evidence="3" id="KW-1185">Reference proteome</keyword>
<evidence type="ECO:0000313" key="3">
    <source>
        <dbReference type="Proteomes" id="UP000011713"/>
    </source>
</evidence>